<evidence type="ECO:0000313" key="3">
    <source>
        <dbReference type="Proteomes" id="UP001165079"/>
    </source>
</evidence>
<evidence type="ECO:0000313" key="2">
    <source>
        <dbReference type="EMBL" id="GLZ81307.1"/>
    </source>
</evidence>
<reference evidence="2" key="1">
    <citation type="submission" date="2023-03" db="EMBL/GenBank/DDBJ databases">
        <title>Actinorhabdospora filicis NBRC 111898.</title>
        <authorList>
            <person name="Ichikawa N."/>
            <person name="Sato H."/>
            <person name="Tonouchi N."/>
        </authorList>
    </citation>
    <scope>NUCLEOTIDE SEQUENCE</scope>
    <source>
        <strain evidence="2">NBRC 111898</strain>
    </source>
</reference>
<comment type="caution">
    <text evidence="2">The sequence shown here is derived from an EMBL/GenBank/DDBJ whole genome shotgun (WGS) entry which is preliminary data.</text>
</comment>
<feature type="region of interest" description="Disordered" evidence="1">
    <location>
        <begin position="64"/>
        <end position="109"/>
    </location>
</feature>
<dbReference type="Proteomes" id="UP001165079">
    <property type="component" value="Unassembled WGS sequence"/>
</dbReference>
<proteinExistence type="predicted"/>
<protein>
    <submittedName>
        <fullName evidence="2">Uncharacterized protein</fullName>
    </submittedName>
</protein>
<sequence>MSGRAFPASLKSGRRLVLDHRPPSGSGFRFRPTSRGGGGGGGGATVGVLVLGSPLVPHRALHTPHPALHRAPLLHPAPHPAPPLHPALPLGPTRRFTPSNAPESPPTAR</sequence>
<feature type="compositionally biased region" description="Pro residues" evidence="1">
    <location>
        <begin position="75"/>
        <end position="86"/>
    </location>
</feature>
<accession>A0A9W6W6A0</accession>
<keyword evidence="3" id="KW-1185">Reference proteome</keyword>
<dbReference type="AlphaFoldDB" id="A0A9W6W6A0"/>
<feature type="compositionally biased region" description="Low complexity" evidence="1">
    <location>
        <begin position="24"/>
        <end position="34"/>
    </location>
</feature>
<feature type="compositionally biased region" description="Low complexity" evidence="1">
    <location>
        <begin position="64"/>
        <end position="74"/>
    </location>
</feature>
<feature type="region of interest" description="Disordered" evidence="1">
    <location>
        <begin position="1"/>
        <end position="42"/>
    </location>
</feature>
<evidence type="ECO:0000256" key="1">
    <source>
        <dbReference type="SAM" id="MobiDB-lite"/>
    </source>
</evidence>
<dbReference type="EMBL" id="BSTX01000005">
    <property type="protein sequence ID" value="GLZ81307.1"/>
    <property type="molecule type" value="Genomic_DNA"/>
</dbReference>
<name>A0A9W6W6A0_9ACTN</name>
<gene>
    <name evidence="2" type="ORF">Afil01_61140</name>
</gene>
<organism evidence="2 3">
    <name type="scientific">Actinorhabdospora filicis</name>
    <dbReference type="NCBI Taxonomy" id="1785913"/>
    <lineage>
        <taxon>Bacteria</taxon>
        <taxon>Bacillati</taxon>
        <taxon>Actinomycetota</taxon>
        <taxon>Actinomycetes</taxon>
        <taxon>Micromonosporales</taxon>
        <taxon>Micromonosporaceae</taxon>
        <taxon>Actinorhabdospora</taxon>
    </lineage>
</organism>